<dbReference type="Pfam" id="PF26146">
    <property type="entry name" value="PI-PLC_X"/>
    <property type="match status" value="1"/>
</dbReference>
<evidence type="ECO:0000259" key="3">
    <source>
        <dbReference type="SMART" id="SM00148"/>
    </source>
</evidence>
<feature type="chain" id="PRO_5034740522" evidence="2">
    <location>
        <begin position="18"/>
        <end position="890"/>
    </location>
</feature>
<dbReference type="SMART" id="SM00148">
    <property type="entry name" value="PLCXc"/>
    <property type="match status" value="1"/>
</dbReference>
<evidence type="ECO:0000313" key="4">
    <source>
        <dbReference type="EMBL" id="KAF7311951.1"/>
    </source>
</evidence>
<accession>A0A8H6T835</accession>
<dbReference type="PANTHER" id="PTHR13593:SF113">
    <property type="entry name" value="SI:DKEY-266F7.9"/>
    <property type="match status" value="1"/>
</dbReference>
<dbReference type="CDD" id="cd09630">
    <property type="entry name" value="CDH_like_cytochrome"/>
    <property type="match status" value="1"/>
</dbReference>
<dbReference type="InterPro" id="IPR017946">
    <property type="entry name" value="PLC-like_Pdiesterase_TIM-brl"/>
</dbReference>
<dbReference type="InterPro" id="IPR015920">
    <property type="entry name" value="Cellobiose_DH-like_cyt"/>
</dbReference>
<organism evidence="4 5">
    <name type="scientific">Mycena indigotica</name>
    <dbReference type="NCBI Taxonomy" id="2126181"/>
    <lineage>
        <taxon>Eukaryota</taxon>
        <taxon>Fungi</taxon>
        <taxon>Dikarya</taxon>
        <taxon>Basidiomycota</taxon>
        <taxon>Agaricomycotina</taxon>
        <taxon>Agaricomycetes</taxon>
        <taxon>Agaricomycetidae</taxon>
        <taxon>Agaricales</taxon>
        <taxon>Marasmiineae</taxon>
        <taxon>Mycenaceae</taxon>
        <taxon>Mycena</taxon>
    </lineage>
</organism>
<dbReference type="Gene3D" id="3.20.20.190">
    <property type="entry name" value="Phosphatidylinositol (PI) phosphodiesterase"/>
    <property type="match status" value="1"/>
</dbReference>
<dbReference type="Gene3D" id="2.60.40.1210">
    <property type="entry name" value="Cellobiose dehydrogenase, cytochrome domain"/>
    <property type="match status" value="1"/>
</dbReference>
<comment type="caution">
    <text evidence="4">The sequence shown here is derived from an EMBL/GenBank/DDBJ whole genome shotgun (WGS) entry which is preliminary data.</text>
</comment>
<dbReference type="CDD" id="cd08586">
    <property type="entry name" value="PI-PLCc_BcPLC_like"/>
    <property type="match status" value="1"/>
</dbReference>
<reference evidence="4" key="1">
    <citation type="submission" date="2020-05" db="EMBL/GenBank/DDBJ databases">
        <title>Mycena genomes resolve the evolution of fungal bioluminescence.</title>
        <authorList>
            <person name="Tsai I.J."/>
        </authorList>
    </citation>
    <scope>NUCLEOTIDE SEQUENCE</scope>
    <source>
        <strain evidence="4">171206Taipei</strain>
    </source>
</reference>
<dbReference type="SUPFAM" id="SSF49344">
    <property type="entry name" value="CBD9-like"/>
    <property type="match status" value="1"/>
</dbReference>
<dbReference type="PANTHER" id="PTHR13593">
    <property type="match status" value="1"/>
</dbReference>
<dbReference type="InterPro" id="IPR051057">
    <property type="entry name" value="PI-PLC_domain"/>
</dbReference>
<dbReference type="Pfam" id="PF16010">
    <property type="entry name" value="CDH-cyt"/>
    <property type="match status" value="1"/>
</dbReference>
<dbReference type="SUPFAM" id="SSF89372">
    <property type="entry name" value="Fucose-specific lectin"/>
    <property type="match status" value="1"/>
</dbReference>
<dbReference type="Proteomes" id="UP000636479">
    <property type="component" value="Unassembled WGS sequence"/>
</dbReference>
<feature type="compositionally biased region" description="Low complexity" evidence="1">
    <location>
        <begin position="41"/>
        <end position="121"/>
    </location>
</feature>
<name>A0A8H6T835_9AGAR</name>
<keyword evidence="5" id="KW-1185">Reference proteome</keyword>
<gene>
    <name evidence="4" type="ORF">MIND_00206700</name>
</gene>
<dbReference type="EMBL" id="JACAZF010000002">
    <property type="protein sequence ID" value="KAF7311951.1"/>
    <property type="molecule type" value="Genomic_DNA"/>
</dbReference>
<dbReference type="OrthoDB" id="1046782at2759"/>
<dbReference type="AlphaFoldDB" id="A0A8H6T835"/>
<feature type="signal peptide" evidence="2">
    <location>
        <begin position="1"/>
        <end position="17"/>
    </location>
</feature>
<dbReference type="GO" id="GO:0008081">
    <property type="term" value="F:phosphoric diester hydrolase activity"/>
    <property type="evidence" value="ECO:0007669"/>
    <property type="project" value="InterPro"/>
</dbReference>
<dbReference type="GeneID" id="59341480"/>
<evidence type="ECO:0000313" key="5">
    <source>
        <dbReference type="Proteomes" id="UP000636479"/>
    </source>
</evidence>
<dbReference type="InterPro" id="IPR000909">
    <property type="entry name" value="PLipase_C_PInositol-sp_X_dom"/>
</dbReference>
<proteinExistence type="predicted"/>
<keyword evidence="2" id="KW-0732">Signal</keyword>
<feature type="region of interest" description="Disordered" evidence="1">
    <location>
        <begin position="20"/>
        <end position="121"/>
    </location>
</feature>
<sequence length="890" mass="94975">MRLESFLVVLFGGLTLAENDATNGKQESSPRVRGWIENRAPTTSPSSSTPTRPTTTSRQTAISTSSSTQILSSSKSTTSSPSTTPSLTRTSSTSSISSLSSTSSRSSSSSIRSSMSSSTTSLPLPTSYVDFGITFSGFKETKHNITYGFTLPPSNATEFLGEIIAPVANKWVGVAIGSLNSNMIAGWPNDTQVVGSSRFLSSGLAVQPNLVMNLTTVASSVNNTHWSWVYRCANCTEWSGGKLAVNGTQSMTWLVGLQPVLTPEADNSTLSAISDIGTWQQDLAAAQNSGYSNFTVASSSSWVRRTMFPSKSIGQSRYGPAIATHAGKLWISGVINDQSLWYASGTNTVFAQSTTNVNSEIAAEGPALAEFADVLHLVFPDKTTGNLVHLQYDDASATWGQRVVTAFASTAPATLTTFNGALVLAYIDGTQNNRLYVAQWDPENLWSGRYDLGGSPQTWGTAALYALGSQIYLLYVSNNSGRHVQALTSTAWNSPWVNATAPNESTAFGTSAATYENTAVMAFQSNNGKGQLFASIYNGVSWAGHEDTGQTTSHTPAVAVLDGIANCIFSSHDSSSTVLWTQRPVSPFSLSSWMAHLSDSLLLSQLSIPGSHDSASVTIVPFTATQDLSITDQLSMGIRFFDLRCTIVDNVLEMYHGSIPLGTFLSDILGEIYSFIGNAGSSEAIIVSIKQDHDPVDSNVPFDLAVLRLLQQNGQFWNLGATIPTLGTVRGKIQLVRRYSSTTSPETSIGIAATGWQDNVPTFNITLPNGAFVIEDRYNYDGVVGLDLVVTNKTSYLLTSLVNAQNDNTNSNWYISFSSASNTPFNEPETLAVGGIAIVPPGFVDGVNSRLFTYLYSLLGGTRRVGTIMMDFVDTPDGGGLPELIISLNG</sequence>
<evidence type="ECO:0000256" key="2">
    <source>
        <dbReference type="SAM" id="SignalP"/>
    </source>
</evidence>
<feature type="domain" description="Phosphatidylinositol-specific phospholipase C X" evidence="3">
    <location>
        <begin position="599"/>
        <end position="738"/>
    </location>
</feature>
<dbReference type="GO" id="GO:0006629">
    <property type="term" value="P:lipid metabolic process"/>
    <property type="evidence" value="ECO:0007669"/>
    <property type="project" value="InterPro"/>
</dbReference>
<evidence type="ECO:0000256" key="1">
    <source>
        <dbReference type="SAM" id="MobiDB-lite"/>
    </source>
</evidence>
<dbReference type="SUPFAM" id="SSF51695">
    <property type="entry name" value="PLC-like phosphodiesterases"/>
    <property type="match status" value="1"/>
</dbReference>
<protein>
    <submittedName>
        <fullName evidence="4">PLC-like phosphodiesterase</fullName>
    </submittedName>
</protein>
<dbReference type="PROSITE" id="PS50007">
    <property type="entry name" value="PIPLC_X_DOMAIN"/>
    <property type="match status" value="1"/>
</dbReference>
<dbReference type="RefSeq" id="XP_037224059.1">
    <property type="nucleotide sequence ID" value="XM_037358964.1"/>
</dbReference>